<dbReference type="EMBL" id="KV878586">
    <property type="protein sequence ID" value="OJJ59141.1"/>
    <property type="molecule type" value="Genomic_DNA"/>
</dbReference>
<dbReference type="RefSeq" id="XP_040702947.1">
    <property type="nucleotide sequence ID" value="XM_040849509.1"/>
</dbReference>
<dbReference type="STRING" id="1036612.A0A1L9TID6"/>
<organism evidence="2 3">
    <name type="scientific">Aspergillus sydowii CBS 593.65</name>
    <dbReference type="NCBI Taxonomy" id="1036612"/>
    <lineage>
        <taxon>Eukaryota</taxon>
        <taxon>Fungi</taxon>
        <taxon>Dikarya</taxon>
        <taxon>Ascomycota</taxon>
        <taxon>Pezizomycotina</taxon>
        <taxon>Eurotiomycetes</taxon>
        <taxon>Eurotiomycetidae</taxon>
        <taxon>Eurotiales</taxon>
        <taxon>Aspergillaceae</taxon>
        <taxon>Aspergillus</taxon>
        <taxon>Aspergillus subgen. Nidulantes</taxon>
    </lineage>
</organism>
<sequence length="181" mass="21008">MPHFHHKRRHSWPYCGAGMRLRERRNLPIITVTAPPDGLDIESQFMTPVQSGDLLEDDAASAGIIRSQPAHSRRLWHHSKDGAKHNQTSAATVSLRKMMQPPLDRARSLFVLPTTMSGETMLLPYWVHRLSAHPIVTNDNRRPREGERGRLMIEKNHRRCHSERPRSWKQPSEKLWPLLEE</sequence>
<evidence type="ECO:0000313" key="3">
    <source>
        <dbReference type="Proteomes" id="UP000184356"/>
    </source>
</evidence>
<name>A0A1L9TID6_9EURO</name>
<dbReference type="Proteomes" id="UP000184356">
    <property type="component" value="Unassembled WGS sequence"/>
</dbReference>
<feature type="region of interest" description="Disordered" evidence="1">
    <location>
        <begin position="156"/>
        <end position="181"/>
    </location>
</feature>
<evidence type="ECO:0000313" key="2">
    <source>
        <dbReference type="EMBL" id="OJJ59141.1"/>
    </source>
</evidence>
<dbReference type="VEuPathDB" id="FungiDB:ASPSYDRAFT_58301"/>
<reference evidence="3" key="1">
    <citation type="journal article" date="2017" name="Genome Biol.">
        <title>Comparative genomics reveals high biological diversity and specific adaptations in the industrially and medically important fungal genus Aspergillus.</title>
        <authorList>
            <person name="de Vries R.P."/>
            <person name="Riley R."/>
            <person name="Wiebenga A."/>
            <person name="Aguilar-Osorio G."/>
            <person name="Amillis S."/>
            <person name="Uchima C.A."/>
            <person name="Anderluh G."/>
            <person name="Asadollahi M."/>
            <person name="Askin M."/>
            <person name="Barry K."/>
            <person name="Battaglia E."/>
            <person name="Bayram O."/>
            <person name="Benocci T."/>
            <person name="Braus-Stromeyer S.A."/>
            <person name="Caldana C."/>
            <person name="Canovas D."/>
            <person name="Cerqueira G.C."/>
            <person name="Chen F."/>
            <person name="Chen W."/>
            <person name="Choi C."/>
            <person name="Clum A."/>
            <person name="Dos Santos R.A."/>
            <person name="Damasio A.R."/>
            <person name="Diallinas G."/>
            <person name="Emri T."/>
            <person name="Fekete E."/>
            <person name="Flipphi M."/>
            <person name="Freyberg S."/>
            <person name="Gallo A."/>
            <person name="Gournas C."/>
            <person name="Habgood R."/>
            <person name="Hainaut M."/>
            <person name="Harispe M.L."/>
            <person name="Henrissat B."/>
            <person name="Hilden K.S."/>
            <person name="Hope R."/>
            <person name="Hossain A."/>
            <person name="Karabika E."/>
            <person name="Karaffa L."/>
            <person name="Karanyi Z."/>
            <person name="Krasevec N."/>
            <person name="Kuo A."/>
            <person name="Kusch H."/>
            <person name="LaButti K."/>
            <person name="Lagendijk E.L."/>
            <person name="Lapidus A."/>
            <person name="Levasseur A."/>
            <person name="Lindquist E."/>
            <person name="Lipzen A."/>
            <person name="Logrieco A.F."/>
            <person name="MacCabe A."/>
            <person name="Maekelae M.R."/>
            <person name="Malavazi I."/>
            <person name="Melin P."/>
            <person name="Meyer V."/>
            <person name="Mielnichuk N."/>
            <person name="Miskei M."/>
            <person name="Molnar A.P."/>
            <person name="Mule G."/>
            <person name="Ngan C.Y."/>
            <person name="Orejas M."/>
            <person name="Orosz E."/>
            <person name="Ouedraogo J.P."/>
            <person name="Overkamp K.M."/>
            <person name="Park H.-S."/>
            <person name="Perrone G."/>
            <person name="Piumi F."/>
            <person name="Punt P.J."/>
            <person name="Ram A.F."/>
            <person name="Ramon A."/>
            <person name="Rauscher S."/>
            <person name="Record E."/>
            <person name="Riano-Pachon D.M."/>
            <person name="Robert V."/>
            <person name="Roehrig J."/>
            <person name="Ruller R."/>
            <person name="Salamov A."/>
            <person name="Salih N.S."/>
            <person name="Samson R.A."/>
            <person name="Sandor E."/>
            <person name="Sanguinetti M."/>
            <person name="Schuetze T."/>
            <person name="Sepcic K."/>
            <person name="Shelest E."/>
            <person name="Sherlock G."/>
            <person name="Sophianopoulou V."/>
            <person name="Squina F.M."/>
            <person name="Sun H."/>
            <person name="Susca A."/>
            <person name="Todd R.B."/>
            <person name="Tsang A."/>
            <person name="Unkles S.E."/>
            <person name="van de Wiele N."/>
            <person name="van Rossen-Uffink D."/>
            <person name="Oliveira J.V."/>
            <person name="Vesth T.C."/>
            <person name="Visser J."/>
            <person name="Yu J.-H."/>
            <person name="Zhou M."/>
            <person name="Andersen M.R."/>
            <person name="Archer D.B."/>
            <person name="Baker S.E."/>
            <person name="Benoit I."/>
            <person name="Brakhage A.A."/>
            <person name="Braus G.H."/>
            <person name="Fischer R."/>
            <person name="Frisvad J.C."/>
            <person name="Goldman G.H."/>
            <person name="Houbraken J."/>
            <person name="Oakley B."/>
            <person name="Pocsi I."/>
            <person name="Scazzocchio C."/>
            <person name="Seiboth B."/>
            <person name="vanKuyk P.A."/>
            <person name="Wortman J."/>
            <person name="Dyer P.S."/>
            <person name="Grigoriev I.V."/>
        </authorList>
    </citation>
    <scope>NUCLEOTIDE SEQUENCE [LARGE SCALE GENOMIC DNA]</scope>
    <source>
        <strain evidence="3">CBS 593.65</strain>
    </source>
</reference>
<dbReference type="GeneID" id="63765582"/>
<gene>
    <name evidence="2" type="ORF">ASPSYDRAFT_58301</name>
</gene>
<accession>A0A1L9TID6</accession>
<keyword evidence="3" id="KW-1185">Reference proteome</keyword>
<proteinExistence type="predicted"/>
<evidence type="ECO:0000256" key="1">
    <source>
        <dbReference type="SAM" id="MobiDB-lite"/>
    </source>
</evidence>
<dbReference type="AlphaFoldDB" id="A0A1L9TID6"/>
<dbReference type="OrthoDB" id="4227073at2759"/>
<protein>
    <submittedName>
        <fullName evidence="2">Uncharacterized protein</fullName>
    </submittedName>
</protein>